<dbReference type="EMBL" id="FNDK01000031">
    <property type="protein sequence ID" value="SDI28954.1"/>
    <property type="molecule type" value="Genomic_DNA"/>
</dbReference>
<sequence length="121" mass="13936">MGEIKHDTPQVPSPLRVFMTFESTGWFDTSQEEKEQDILPKLFAILEEWKGNGSELLATFDRDIMTAGQAGPHQWHACFLYNIPDLQTVTDMLHSFRAAGLDRYFRLDASIGRPFFLLEKQ</sequence>
<dbReference type="RefSeq" id="WP_091276389.1">
    <property type="nucleotide sequence ID" value="NZ_FNDK01000031.1"/>
</dbReference>
<dbReference type="OrthoDB" id="7849477at2"/>
<name>A0A1G8JCE8_9BACI</name>
<keyword evidence="2" id="KW-1185">Reference proteome</keyword>
<dbReference type="AlphaFoldDB" id="A0A1G8JCE8"/>
<proteinExistence type="predicted"/>
<dbReference type="Proteomes" id="UP000199163">
    <property type="component" value="Unassembled WGS sequence"/>
</dbReference>
<gene>
    <name evidence="1" type="ORF">SAMN05192534_13126</name>
</gene>
<accession>A0A1G8JCE8</accession>
<evidence type="ECO:0000313" key="1">
    <source>
        <dbReference type="EMBL" id="SDI28954.1"/>
    </source>
</evidence>
<evidence type="ECO:0000313" key="2">
    <source>
        <dbReference type="Proteomes" id="UP000199163"/>
    </source>
</evidence>
<reference evidence="1 2" key="1">
    <citation type="submission" date="2016-10" db="EMBL/GenBank/DDBJ databases">
        <authorList>
            <person name="de Groot N.N."/>
        </authorList>
    </citation>
    <scope>NUCLEOTIDE SEQUENCE [LARGE SCALE GENOMIC DNA]</scope>
    <source>
        <strain evidence="1 2">DSM 21632</strain>
    </source>
</reference>
<protein>
    <submittedName>
        <fullName evidence="1">Uncharacterized protein</fullName>
    </submittedName>
</protein>
<organism evidence="1 2">
    <name type="scientific">Alteribacillus persepolensis</name>
    <dbReference type="NCBI Taxonomy" id="568899"/>
    <lineage>
        <taxon>Bacteria</taxon>
        <taxon>Bacillati</taxon>
        <taxon>Bacillota</taxon>
        <taxon>Bacilli</taxon>
        <taxon>Bacillales</taxon>
        <taxon>Bacillaceae</taxon>
        <taxon>Alteribacillus</taxon>
    </lineage>
</organism>